<organism evidence="1 2">
    <name type="scientific">Laccaria amethystina LaAM-08-1</name>
    <dbReference type="NCBI Taxonomy" id="1095629"/>
    <lineage>
        <taxon>Eukaryota</taxon>
        <taxon>Fungi</taxon>
        <taxon>Dikarya</taxon>
        <taxon>Basidiomycota</taxon>
        <taxon>Agaricomycotina</taxon>
        <taxon>Agaricomycetes</taxon>
        <taxon>Agaricomycetidae</taxon>
        <taxon>Agaricales</taxon>
        <taxon>Agaricineae</taxon>
        <taxon>Hydnangiaceae</taxon>
        <taxon>Laccaria</taxon>
    </lineage>
</organism>
<name>A0A0C9WNX6_9AGAR</name>
<dbReference type="HOGENOM" id="CLU_2776284_0_0_1"/>
<keyword evidence="2" id="KW-1185">Reference proteome</keyword>
<evidence type="ECO:0000313" key="2">
    <source>
        <dbReference type="Proteomes" id="UP000054477"/>
    </source>
</evidence>
<reference evidence="2" key="2">
    <citation type="submission" date="2015-01" db="EMBL/GenBank/DDBJ databases">
        <title>Evolutionary Origins and Diversification of the Mycorrhizal Mutualists.</title>
        <authorList>
            <consortium name="DOE Joint Genome Institute"/>
            <consortium name="Mycorrhizal Genomics Consortium"/>
            <person name="Kohler A."/>
            <person name="Kuo A."/>
            <person name="Nagy L.G."/>
            <person name="Floudas D."/>
            <person name="Copeland A."/>
            <person name="Barry K.W."/>
            <person name="Cichocki N."/>
            <person name="Veneault-Fourrey C."/>
            <person name="LaButti K."/>
            <person name="Lindquist E.A."/>
            <person name="Lipzen A."/>
            <person name="Lundell T."/>
            <person name="Morin E."/>
            <person name="Murat C."/>
            <person name="Riley R."/>
            <person name="Ohm R."/>
            <person name="Sun H."/>
            <person name="Tunlid A."/>
            <person name="Henrissat B."/>
            <person name="Grigoriev I.V."/>
            <person name="Hibbett D.S."/>
            <person name="Martin F."/>
        </authorList>
    </citation>
    <scope>NUCLEOTIDE SEQUENCE [LARGE SCALE GENOMIC DNA]</scope>
    <source>
        <strain evidence="2">LaAM-08-1</strain>
    </source>
</reference>
<reference evidence="1 2" key="1">
    <citation type="submission" date="2014-04" db="EMBL/GenBank/DDBJ databases">
        <authorList>
            <consortium name="DOE Joint Genome Institute"/>
            <person name="Kuo A."/>
            <person name="Kohler A."/>
            <person name="Nagy L.G."/>
            <person name="Floudas D."/>
            <person name="Copeland A."/>
            <person name="Barry K.W."/>
            <person name="Cichocki N."/>
            <person name="Veneault-Fourrey C."/>
            <person name="LaButti K."/>
            <person name="Lindquist E.A."/>
            <person name="Lipzen A."/>
            <person name="Lundell T."/>
            <person name="Morin E."/>
            <person name="Murat C."/>
            <person name="Sun H."/>
            <person name="Tunlid A."/>
            <person name="Henrissat B."/>
            <person name="Grigoriev I.V."/>
            <person name="Hibbett D.S."/>
            <person name="Martin F."/>
            <person name="Nordberg H.P."/>
            <person name="Cantor M.N."/>
            <person name="Hua S.X."/>
        </authorList>
    </citation>
    <scope>NUCLEOTIDE SEQUENCE [LARGE SCALE GENOMIC DNA]</scope>
    <source>
        <strain evidence="1 2">LaAM-08-1</strain>
    </source>
</reference>
<dbReference type="AlphaFoldDB" id="A0A0C9WNX6"/>
<protein>
    <submittedName>
        <fullName evidence="1">Uncharacterized protein</fullName>
    </submittedName>
</protein>
<gene>
    <name evidence="1" type="ORF">K443DRAFT_172925</name>
</gene>
<evidence type="ECO:0000313" key="1">
    <source>
        <dbReference type="EMBL" id="KIJ99444.1"/>
    </source>
</evidence>
<dbReference type="Proteomes" id="UP000054477">
    <property type="component" value="Unassembled WGS sequence"/>
</dbReference>
<proteinExistence type="predicted"/>
<accession>A0A0C9WNX6</accession>
<dbReference type="EMBL" id="KN838647">
    <property type="protein sequence ID" value="KIJ99444.1"/>
    <property type="molecule type" value="Genomic_DNA"/>
</dbReference>
<sequence>MPYRRIEMHNQVQFKKIQAAKHYARHCTTLTVLMQGTTTRPQARKAFLLLRYPWRRSPWPQAHLQDLEG</sequence>